<dbReference type="EMBL" id="BARS01007447">
    <property type="protein sequence ID" value="GAF83230.1"/>
    <property type="molecule type" value="Genomic_DNA"/>
</dbReference>
<sequence length="54" mass="5834">MSKCLFGGAKGKLCPCRHCYDLRPKAKPKAKPAPAPAPAPSKPKASKKKSDKKW</sequence>
<name>X0U417_9ZZZZ</name>
<protein>
    <submittedName>
        <fullName evidence="2">Uncharacterized protein</fullName>
    </submittedName>
</protein>
<feature type="region of interest" description="Disordered" evidence="1">
    <location>
        <begin position="26"/>
        <end position="54"/>
    </location>
</feature>
<accession>X0U417</accession>
<feature type="compositionally biased region" description="Basic residues" evidence="1">
    <location>
        <begin position="44"/>
        <end position="54"/>
    </location>
</feature>
<reference evidence="2" key="1">
    <citation type="journal article" date="2014" name="Front. Microbiol.">
        <title>High frequency of phylogenetically diverse reductive dehalogenase-homologous genes in deep subseafloor sedimentary metagenomes.</title>
        <authorList>
            <person name="Kawai M."/>
            <person name="Futagami T."/>
            <person name="Toyoda A."/>
            <person name="Takaki Y."/>
            <person name="Nishi S."/>
            <person name="Hori S."/>
            <person name="Arai W."/>
            <person name="Tsubouchi T."/>
            <person name="Morono Y."/>
            <person name="Uchiyama I."/>
            <person name="Ito T."/>
            <person name="Fujiyama A."/>
            <person name="Inagaki F."/>
            <person name="Takami H."/>
        </authorList>
    </citation>
    <scope>NUCLEOTIDE SEQUENCE</scope>
    <source>
        <strain evidence="2">Expedition CK06-06</strain>
    </source>
</reference>
<dbReference type="AlphaFoldDB" id="X0U417"/>
<evidence type="ECO:0000313" key="2">
    <source>
        <dbReference type="EMBL" id="GAF83230.1"/>
    </source>
</evidence>
<gene>
    <name evidence="2" type="ORF">S01H1_14334</name>
</gene>
<proteinExistence type="predicted"/>
<comment type="caution">
    <text evidence="2">The sequence shown here is derived from an EMBL/GenBank/DDBJ whole genome shotgun (WGS) entry which is preliminary data.</text>
</comment>
<evidence type="ECO:0000256" key="1">
    <source>
        <dbReference type="SAM" id="MobiDB-lite"/>
    </source>
</evidence>
<feature type="compositionally biased region" description="Pro residues" evidence="1">
    <location>
        <begin position="31"/>
        <end position="41"/>
    </location>
</feature>
<organism evidence="2">
    <name type="scientific">marine sediment metagenome</name>
    <dbReference type="NCBI Taxonomy" id="412755"/>
    <lineage>
        <taxon>unclassified sequences</taxon>
        <taxon>metagenomes</taxon>
        <taxon>ecological metagenomes</taxon>
    </lineage>
</organism>